<feature type="transmembrane region" description="Helical" evidence="7">
    <location>
        <begin position="131"/>
        <end position="149"/>
    </location>
</feature>
<evidence type="ECO:0000256" key="1">
    <source>
        <dbReference type="ARBA" id="ARBA00004370"/>
    </source>
</evidence>
<keyword evidence="7" id="KW-1133">Transmembrane helix</keyword>
<dbReference type="Gene3D" id="2.60.40.150">
    <property type="entry name" value="C2 domain"/>
    <property type="match status" value="5"/>
</dbReference>
<dbReference type="PANTHER" id="PTHR46980">
    <property type="entry name" value="TRICALBIN-1-RELATED"/>
    <property type="match status" value="1"/>
</dbReference>
<keyword evidence="3" id="KW-0445">Lipid transport</keyword>
<evidence type="ECO:0000256" key="4">
    <source>
        <dbReference type="ARBA" id="ARBA00023121"/>
    </source>
</evidence>
<dbReference type="InterPro" id="IPR037761">
    <property type="entry name" value="C2A_Tricalbin"/>
</dbReference>
<feature type="compositionally biased region" description="Basic and acidic residues" evidence="6">
    <location>
        <begin position="1225"/>
        <end position="1235"/>
    </location>
</feature>
<protein>
    <recommendedName>
        <fullName evidence="12">Tricalbin</fullName>
    </recommendedName>
</protein>
<evidence type="ECO:0000256" key="2">
    <source>
        <dbReference type="ARBA" id="ARBA00022448"/>
    </source>
</evidence>
<evidence type="ECO:0000313" key="10">
    <source>
        <dbReference type="EMBL" id="KXN66806.1"/>
    </source>
</evidence>
<dbReference type="Pfam" id="PF00168">
    <property type="entry name" value="C2"/>
    <property type="match status" value="4"/>
</dbReference>
<feature type="compositionally biased region" description="Polar residues" evidence="6">
    <location>
        <begin position="50"/>
        <end position="73"/>
    </location>
</feature>
<dbReference type="InterPro" id="IPR037756">
    <property type="entry name" value="C2D_Tricalbin"/>
</dbReference>
<name>A0A137NVL5_CONC2</name>
<dbReference type="CDD" id="cd21678">
    <property type="entry name" value="SMP_TCB"/>
    <property type="match status" value="1"/>
</dbReference>
<comment type="subcellular location">
    <subcellularLocation>
        <location evidence="1">Membrane</location>
    </subcellularLocation>
</comment>
<keyword evidence="7" id="KW-0812">Transmembrane</keyword>
<evidence type="ECO:0000259" key="8">
    <source>
        <dbReference type="PROSITE" id="PS50004"/>
    </source>
</evidence>
<feature type="region of interest" description="Disordered" evidence="6">
    <location>
        <begin position="1269"/>
        <end position="1311"/>
    </location>
</feature>
<keyword evidence="2" id="KW-0813">Transport</keyword>
<dbReference type="PROSITE" id="PS50004">
    <property type="entry name" value="C2"/>
    <property type="match status" value="5"/>
</dbReference>
<keyword evidence="11" id="KW-1185">Reference proteome</keyword>
<dbReference type="CDD" id="cd04040">
    <property type="entry name" value="C2D_Tricalbin-like"/>
    <property type="match status" value="1"/>
</dbReference>
<organism evidence="10 11">
    <name type="scientific">Conidiobolus coronatus (strain ATCC 28846 / CBS 209.66 / NRRL 28638)</name>
    <name type="common">Delacroixia coronata</name>
    <dbReference type="NCBI Taxonomy" id="796925"/>
    <lineage>
        <taxon>Eukaryota</taxon>
        <taxon>Fungi</taxon>
        <taxon>Fungi incertae sedis</taxon>
        <taxon>Zoopagomycota</taxon>
        <taxon>Entomophthoromycotina</taxon>
        <taxon>Entomophthoromycetes</taxon>
        <taxon>Entomophthorales</taxon>
        <taxon>Ancylistaceae</taxon>
        <taxon>Conidiobolus</taxon>
    </lineage>
</organism>
<keyword evidence="5 7" id="KW-0472">Membrane</keyword>
<reference evidence="10 11" key="1">
    <citation type="journal article" date="2015" name="Genome Biol. Evol.">
        <title>Phylogenomic analyses indicate that early fungi evolved digesting cell walls of algal ancestors of land plants.</title>
        <authorList>
            <person name="Chang Y."/>
            <person name="Wang S."/>
            <person name="Sekimoto S."/>
            <person name="Aerts A.L."/>
            <person name="Choi C."/>
            <person name="Clum A."/>
            <person name="LaButti K.M."/>
            <person name="Lindquist E.A."/>
            <person name="Yee Ngan C."/>
            <person name="Ohm R.A."/>
            <person name="Salamov A.A."/>
            <person name="Grigoriev I.V."/>
            <person name="Spatafora J.W."/>
            <person name="Berbee M.L."/>
        </authorList>
    </citation>
    <scope>NUCLEOTIDE SEQUENCE [LARGE SCALE GENOMIC DNA]</scope>
    <source>
        <strain evidence="10 11">NRRL 28638</strain>
    </source>
</reference>
<dbReference type="PANTHER" id="PTHR46980:SF2">
    <property type="entry name" value="TRICALBIN-1-RELATED"/>
    <property type="match status" value="1"/>
</dbReference>
<evidence type="ECO:0000313" key="11">
    <source>
        <dbReference type="Proteomes" id="UP000070444"/>
    </source>
</evidence>
<dbReference type="Pfam" id="PF25669">
    <property type="entry name" value="SMP_MUG190-like"/>
    <property type="match status" value="1"/>
</dbReference>
<dbReference type="PRINTS" id="PR00360">
    <property type="entry name" value="C2DOMAIN"/>
</dbReference>
<evidence type="ECO:0000259" key="9">
    <source>
        <dbReference type="PROSITE" id="PS51847"/>
    </source>
</evidence>
<evidence type="ECO:0008006" key="12">
    <source>
        <dbReference type="Google" id="ProtNLM"/>
    </source>
</evidence>
<feature type="compositionally biased region" description="Low complexity" evidence="6">
    <location>
        <begin position="1236"/>
        <end position="1247"/>
    </location>
</feature>
<sequence length="1488" mass="165418">METIPQSGNEPQMSFSSKRPNVPQEIPLKSATSYNNRPYSPDNLRRVKTDVQSSPSFNTSGPNTPTVKYSPDTGSMKDNISEVSGPISQAHPASPILALLEPLLGSTWFNYGLIICMVVLTYLMTKLRLGIVTCLGLAYLVAQIYKLSWKSTYFKAMQNIKDSVNEPELDSDYEGALWVNQFLNRFWLEFENYLTKTIVDSVEPIITPYLPAFIPWVKFTTFTLGTKAPIIESIKGFKRIETDLVLMDAEISFTPYAEEILNEDKTNIKIVITARIQFGGYHIDIPVHVDNVHLHAFARIKLRFMNEFPHIKMVETSLLTAPRYDYSVRLFSENFGYDLTNIPYLQTFIKKQVNSILSPMMFAPNKFILDLEAIMSGGVEANFPIGVLQVYVDSARGLKNTELIGVPDPFVSLNVEGRNEIGRTQVVWNNLNPTWGESFTILVHSLSETLNFKIMNQNVAKESKMGTAEFNMSTLLTNPRQDLVAKVLRHSKTVGELSFRVNYFPTAEAIKNEDGTEQAVESDSAIVRFHLRQVEGMKKGGSIINLSKNQAHLILDINGKVVHKSPYKTVSGNIVYEDTYEMFIESLKKTNVKVTLRLSDRSIIGRYSTSLSDLMASLADNKEWFKFEAPGNGESISVKLDVRFKHVIVDPNAIQGILPPIGFVRVNVIEAKGLKGGELISKPEPYCQVIHSNKLSGKTRYLDNTTKPVWNDVYYVPVHGEKDSISFEVMHYNSVQKDKLLGKASVSIKDLLGPKLEFKEGYQHGEPRQDWYPLHIKEDKERGSIHLSLQYFSLHPQCLSDTKQVEKVLDQAKDTPAAEAKTQEPKEAEEVKEDKDDKEAKDSPTEPSPLDSVKPDDLQKVHDEVENQFKLTDYNSGILRIIIHEAKGLGSAKTNLHAVVLLNNNERVPVHKTTSKRGSDPVFEDTCQTFIKEVDIDRISVSIRSTKEGGQGKEQEIAKWTGPVKEIIENLSEESRTFNFSGNTLGDVRLSFKFDACDYTISPSESGRNMGILQVTVVNAENLIAVDRSGTSDPYVIFTLNGEKVFKSETRKKNLNPEFNESFTVPIENRINSKFVMEVFDWDQLGKHDSLGSAQLDLSLLDVETPFDVPVELENVKSGVVNLRMFFAPQYVLEDDEKHGLPGLILDSGAQFASGIAKGGVKFAARSLTGGASLAMGTGKLAGSAITGGGKLAIGGAKTVLSAPINVAKGGAGLVGSLFGKKHKDNSDSDRESRASEASARRSSLLSPKGNQPVHVTDSHAETINSETPTLINNNQSSNQPALTLSPPQTNNELGVPMETQTSTNSNISDDFSTPGSLKLSIFEAEDLMVADSKNSHSDPYIKLYINRKNVYKTKVQKKTRNPQWNEVYIIPSYLISEPISIEFQIKSYALLGDRPDLGHYTLNTGEFISQSNTSQDFWTENGLGDGQSGRLHLKLEFIPHGVYLSPTLARNSSSNLSETSVNLHDNETSKSSKLFGKIKKGFGSIKN</sequence>
<dbReference type="SUPFAM" id="SSF49562">
    <property type="entry name" value="C2 domain (Calcium/lipid-binding domain, CaLB)"/>
    <property type="match status" value="5"/>
</dbReference>
<dbReference type="InterPro" id="IPR052455">
    <property type="entry name" value="Tricalbin_domain"/>
</dbReference>
<dbReference type="InterPro" id="IPR056910">
    <property type="entry name" value="TCB1-3_C2"/>
</dbReference>
<dbReference type="GO" id="GO:0008289">
    <property type="term" value="F:lipid binding"/>
    <property type="evidence" value="ECO:0007669"/>
    <property type="project" value="UniProtKB-KW"/>
</dbReference>
<dbReference type="EMBL" id="KQ964688">
    <property type="protein sequence ID" value="KXN66806.1"/>
    <property type="molecule type" value="Genomic_DNA"/>
</dbReference>
<feature type="compositionally biased region" description="Basic and acidic residues" evidence="6">
    <location>
        <begin position="821"/>
        <end position="844"/>
    </location>
</feature>
<proteinExistence type="predicted"/>
<evidence type="ECO:0000256" key="5">
    <source>
        <dbReference type="ARBA" id="ARBA00023136"/>
    </source>
</evidence>
<dbReference type="InterPro" id="IPR031468">
    <property type="entry name" value="SMP_LBD"/>
</dbReference>
<dbReference type="Proteomes" id="UP000070444">
    <property type="component" value="Unassembled WGS sequence"/>
</dbReference>
<evidence type="ECO:0000256" key="6">
    <source>
        <dbReference type="SAM" id="MobiDB-lite"/>
    </source>
</evidence>
<feature type="domain" description="C2" evidence="8">
    <location>
        <begin position="1296"/>
        <end position="1420"/>
    </location>
</feature>
<feature type="compositionally biased region" description="Polar residues" evidence="6">
    <location>
        <begin position="1"/>
        <end position="19"/>
    </location>
</feature>
<dbReference type="GO" id="GO:0016020">
    <property type="term" value="C:membrane"/>
    <property type="evidence" value="ECO:0007669"/>
    <property type="project" value="UniProtKB-SubCell"/>
</dbReference>
<dbReference type="OrthoDB" id="1029639at2759"/>
<dbReference type="GO" id="GO:0061817">
    <property type="term" value="P:endoplasmic reticulum-plasma membrane tethering"/>
    <property type="evidence" value="ECO:0007669"/>
    <property type="project" value="InterPro"/>
</dbReference>
<feature type="transmembrane region" description="Helical" evidence="7">
    <location>
        <begin position="108"/>
        <end position="124"/>
    </location>
</feature>
<feature type="domain" description="SMP-LTD" evidence="9">
    <location>
        <begin position="172"/>
        <end position="372"/>
    </location>
</feature>
<feature type="region of interest" description="Disordered" evidence="6">
    <location>
        <begin position="1218"/>
        <end position="1256"/>
    </location>
</feature>
<dbReference type="STRING" id="796925.A0A137NVL5"/>
<dbReference type="CDD" id="cd04044">
    <property type="entry name" value="C2A_Tricalbin-like"/>
    <property type="match status" value="1"/>
</dbReference>
<feature type="domain" description="C2" evidence="8">
    <location>
        <begin position="363"/>
        <end position="485"/>
    </location>
</feature>
<dbReference type="InterPro" id="IPR035892">
    <property type="entry name" value="C2_domain_sf"/>
</dbReference>
<dbReference type="OMA" id="RIPEWYR"/>
<dbReference type="Pfam" id="PF24920">
    <property type="entry name" value="C2_TCB1"/>
    <property type="match status" value="1"/>
</dbReference>
<dbReference type="PROSITE" id="PS51847">
    <property type="entry name" value="SMP"/>
    <property type="match status" value="1"/>
</dbReference>
<evidence type="ECO:0000256" key="7">
    <source>
        <dbReference type="SAM" id="Phobius"/>
    </source>
</evidence>
<feature type="region of interest" description="Disordered" evidence="6">
    <location>
        <begin position="812"/>
        <end position="859"/>
    </location>
</feature>
<feature type="region of interest" description="Disordered" evidence="6">
    <location>
        <begin position="1"/>
        <end position="73"/>
    </location>
</feature>
<evidence type="ECO:0000256" key="3">
    <source>
        <dbReference type="ARBA" id="ARBA00023055"/>
    </source>
</evidence>
<feature type="domain" description="C2" evidence="8">
    <location>
        <begin position="643"/>
        <end position="761"/>
    </location>
</feature>
<feature type="domain" description="C2" evidence="8">
    <location>
        <begin position="993"/>
        <end position="1111"/>
    </location>
</feature>
<gene>
    <name evidence="10" type="ORF">CONCODRAFT_11273</name>
</gene>
<accession>A0A137NVL5</accession>
<dbReference type="GO" id="GO:0006869">
    <property type="term" value="P:lipid transport"/>
    <property type="evidence" value="ECO:0007669"/>
    <property type="project" value="UniProtKB-KW"/>
</dbReference>
<dbReference type="SMART" id="SM00239">
    <property type="entry name" value="C2"/>
    <property type="match status" value="6"/>
</dbReference>
<dbReference type="InterPro" id="IPR000008">
    <property type="entry name" value="C2_dom"/>
</dbReference>
<keyword evidence="4" id="KW-0446">Lipid-binding</keyword>
<feature type="domain" description="C2" evidence="8">
    <location>
        <begin position="854"/>
        <end position="978"/>
    </location>
</feature>